<evidence type="ECO:0000313" key="2">
    <source>
        <dbReference type="Proteomes" id="UP001332939"/>
    </source>
</evidence>
<sequence length="336" mass="39252">MKKTNNMDTKDNFEHHQFFSTIKKIQHLSVKLSRNSDELNSELTSIYITTNKILNTIVNFSILVKSKLKHKLLTETVNKINEIDNEILKEDFPPQISKKLENEKKLIENIFKEDIDESINIINSYRDKIKIKTHCLDYLKLKDRINLLITHEENLSAEISNKILIEKRGINHIKDKIDVFNKSENIINNESINDIFNVGIPSQEIISQLNIDNSEKNILKTLIELLGELFSQLDKGFTYQKIAETRHQLTDDYIAKIKKLTGLENQKRAIIFTLTYYHSLTSIVPHLSSLTNQLLLLDQYWLSLINQLTQLKNNILNTNNIISPHILFLDKFLHNY</sequence>
<protein>
    <submittedName>
        <fullName evidence="1">Alpha-xenorhabdolysin family binary toxin subunit B</fullName>
    </submittedName>
</protein>
<dbReference type="RefSeq" id="WP_023581735.1">
    <property type="nucleotide sequence ID" value="NZ_JAMZOO010000001.1"/>
</dbReference>
<dbReference type="NCBIfam" id="NF033927">
    <property type="entry name" value="alph_xenorhab_B"/>
    <property type="match status" value="1"/>
</dbReference>
<comment type="caution">
    <text evidence="1">The sequence shown here is derived from an EMBL/GenBank/DDBJ whole genome shotgun (WGS) entry which is preliminary data.</text>
</comment>
<organism evidence="1 2">
    <name type="scientific">Proteus cibi</name>
    <dbReference type="NCBI Taxonomy" id="2050966"/>
    <lineage>
        <taxon>Bacteria</taxon>
        <taxon>Pseudomonadati</taxon>
        <taxon>Pseudomonadota</taxon>
        <taxon>Gammaproteobacteria</taxon>
        <taxon>Enterobacterales</taxon>
        <taxon>Morganellaceae</taxon>
        <taxon>Proteus</taxon>
    </lineage>
</organism>
<evidence type="ECO:0000313" key="1">
    <source>
        <dbReference type="EMBL" id="MEB6855809.1"/>
    </source>
</evidence>
<accession>A0ABU6ECN1</accession>
<gene>
    <name evidence="1" type="ORF">NA736_02000</name>
</gene>
<dbReference type="Proteomes" id="UP001332939">
    <property type="component" value="Unassembled WGS sequence"/>
</dbReference>
<name>A0ABU6ECN1_9GAMM</name>
<proteinExistence type="predicted"/>
<keyword evidence="2" id="KW-1185">Reference proteome</keyword>
<dbReference type="EMBL" id="JAMZOO010000001">
    <property type="protein sequence ID" value="MEB6855809.1"/>
    <property type="molecule type" value="Genomic_DNA"/>
</dbReference>
<reference evidence="1 2" key="1">
    <citation type="submission" date="2022-05" db="EMBL/GenBank/DDBJ databases">
        <title>Whole genome sequences of Escherichia coli of fish isolates collected from Assam, India.</title>
        <authorList>
            <person name="Sudha S."/>
            <person name="Muneeb K.H."/>
            <person name="Rakshit O."/>
            <person name="Mendem S.K."/>
            <person name="Raisen C."/>
            <person name="Holmes M.A."/>
            <person name="Shome B.R."/>
            <person name="Sivaraman G.K."/>
        </authorList>
    </citation>
    <scope>NUCLEOTIDE SEQUENCE [LARGE SCALE GENOMIC DNA]</scope>
    <source>
        <strain evidence="1 2">278</strain>
    </source>
</reference>
<dbReference type="InterPro" id="IPR047760">
    <property type="entry name" value="XaxB-like"/>
</dbReference>